<dbReference type="InterPro" id="IPR036397">
    <property type="entry name" value="RNaseH_sf"/>
</dbReference>
<accession>A0A1G9UA93</accession>
<evidence type="ECO:0000259" key="1">
    <source>
        <dbReference type="PROSITE" id="PS50994"/>
    </source>
</evidence>
<sequence length="606" mass="66537">MQPHEVEGDMAALSPEACEYVRQLARRLEGAEHGTGTQMVREAGQFLGLSVQTVYRHLKGVAGWSSGRKARSDKGTTSVSAQALVTLGAAQREAVRANGKQTLFTTTARGILEQNGHGFGVSNGQLNRLLRDRKLNVAAQRVADPVQALRAPHPNHTHEVDPSLCLVYYLRGRQYIIRDDEFYKNKLDGLAKVKFKCYRYVAYDRASACVVPWYTEAAGEDQHNLFRFLMFAWGLQGGRPLHGVPRHLLWDKGSANTSAAVRSLLDALGVRHLTHEAGNARVKGGAENGNNLVETQFESRLRFEPVEDVGQLNAAAFAWANAYNANLIPGQDTRLRRPGLAAPVARYDLWQRITAEQLRVLPPLEVCQAFMRSKEEERQVKPDLSITFRHPAAQRTLAYSLRGFDGINVGDTVLVRGLVYGECAVQVQVARYDGEALVYRVEPNVEFDAFGQRADAAEIGAEFKRAAKTQAEHAASAMDETAYPGLTQDEVKAARAKRAAPFEGKLNAHGYLRDVELPAYLPRQGTGIDTPAHAAPAGPELIDAVTAMLRIVGAIGRHLSPQENAFFMKRYQTGVPEDQVAALVAQYQALDMADEPLRAAGGLRAV</sequence>
<dbReference type="Proteomes" id="UP000198552">
    <property type="component" value="Unassembled WGS sequence"/>
</dbReference>
<dbReference type="OrthoDB" id="371334at2"/>
<organism evidence="2 3">
    <name type="scientific">Oryzisolibacter propanilivorax</name>
    <dbReference type="NCBI Taxonomy" id="1527607"/>
    <lineage>
        <taxon>Bacteria</taxon>
        <taxon>Pseudomonadati</taxon>
        <taxon>Pseudomonadota</taxon>
        <taxon>Betaproteobacteria</taxon>
        <taxon>Burkholderiales</taxon>
        <taxon>Comamonadaceae</taxon>
        <taxon>Oryzisolibacter</taxon>
    </lineage>
</organism>
<dbReference type="Gene3D" id="3.30.420.10">
    <property type="entry name" value="Ribonuclease H-like superfamily/Ribonuclease H"/>
    <property type="match status" value="1"/>
</dbReference>
<protein>
    <submittedName>
        <fullName evidence="2">Integrase core domain-containing protein</fullName>
    </submittedName>
</protein>
<dbReference type="SUPFAM" id="SSF53098">
    <property type="entry name" value="Ribonuclease H-like"/>
    <property type="match status" value="1"/>
</dbReference>
<dbReference type="PANTHER" id="PTHR35004">
    <property type="entry name" value="TRANSPOSASE RV3428C-RELATED"/>
    <property type="match status" value="1"/>
</dbReference>
<dbReference type="InterPro" id="IPR012337">
    <property type="entry name" value="RNaseH-like_sf"/>
</dbReference>
<dbReference type="STRING" id="1527607.SAMN05428957_10864"/>
<dbReference type="AlphaFoldDB" id="A0A1G9UA93"/>
<dbReference type="EMBL" id="FNHP01000008">
    <property type="protein sequence ID" value="SDM56743.1"/>
    <property type="molecule type" value="Genomic_DNA"/>
</dbReference>
<evidence type="ECO:0000313" key="3">
    <source>
        <dbReference type="Proteomes" id="UP000198552"/>
    </source>
</evidence>
<gene>
    <name evidence="2" type="ORF">SAMN05428957_10864</name>
</gene>
<dbReference type="InterPro" id="IPR001584">
    <property type="entry name" value="Integrase_cat-core"/>
</dbReference>
<name>A0A1G9UA93_9BURK</name>
<keyword evidence="3" id="KW-1185">Reference proteome</keyword>
<dbReference type="PANTHER" id="PTHR35004:SF7">
    <property type="entry name" value="INTEGRASE PROTEIN"/>
    <property type="match status" value="1"/>
</dbReference>
<dbReference type="GO" id="GO:0003676">
    <property type="term" value="F:nucleic acid binding"/>
    <property type="evidence" value="ECO:0007669"/>
    <property type="project" value="InterPro"/>
</dbReference>
<proteinExistence type="predicted"/>
<feature type="domain" description="Integrase catalytic" evidence="1">
    <location>
        <begin position="150"/>
        <end position="351"/>
    </location>
</feature>
<reference evidence="3" key="1">
    <citation type="submission" date="2016-10" db="EMBL/GenBank/DDBJ databases">
        <authorList>
            <person name="Varghese N."/>
            <person name="Submissions S."/>
        </authorList>
    </citation>
    <scope>NUCLEOTIDE SEQUENCE [LARGE SCALE GENOMIC DNA]</scope>
    <source>
        <strain evidence="3">EPL6</strain>
    </source>
</reference>
<evidence type="ECO:0000313" key="2">
    <source>
        <dbReference type="EMBL" id="SDM56743.1"/>
    </source>
</evidence>
<dbReference type="PROSITE" id="PS50994">
    <property type="entry name" value="INTEGRASE"/>
    <property type="match status" value="1"/>
</dbReference>
<dbReference type="GO" id="GO:0015074">
    <property type="term" value="P:DNA integration"/>
    <property type="evidence" value="ECO:0007669"/>
    <property type="project" value="InterPro"/>
</dbReference>